<reference evidence="2 3" key="1">
    <citation type="submission" date="2016-05" db="EMBL/GenBank/DDBJ databases">
        <title>A degradative enzymes factory behind the ericoid mycorrhizal symbiosis.</title>
        <authorList>
            <consortium name="DOE Joint Genome Institute"/>
            <person name="Martino E."/>
            <person name="Morin E."/>
            <person name="Grelet G."/>
            <person name="Kuo A."/>
            <person name="Kohler A."/>
            <person name="Daghino S."/>
            <person name="Barry K."/>
            <person name="Choi C."/>
            <person name="Cichocki N."/>
            <person name="Clum A."/>
            <person name="Copeland A."/>
            <person name="Hainaut M."/>
            <person name="Haridas S."/>
            <person name="Labutti K."/>
            <person name="Lindquist E."/>
            <person name="Lipzen A."/>
            <person name="Khouja H.-R."/>
            <person name="Murat C."/>
            <person name="Ohm R."/>
            <person name="Olson A."/>
            <person name="Spatafora J."/>
            <person name="Veneault-Fourrey C."/>
            <person name="Henrissat B."/>
            <person name="Grigoriev I."/>
            <person name="Martin F."/>
            <person name="Perotto S."/>
        </authorList>
    </citation>
    <scope>NUCLEOTIDE SEQUENCE [LARGE SCALE GENOMIC DNA]</scope>
    <source>
        <strain evidence="2 3">UAMH 7357</strain>
    </source>
</reference>
<sequence>MPATRRSRNSSGPAPKGSQKTLSFGHKVTKAGTTLSAKDTKAKAHTLNPKTLDVGHVDSEAAVAEQARVEVESFKRERTAEEERASQVTDAQIRRYWREREAERKAPRVHQEGVSLEEKILRLFDMSSQFGPCIGIARMKRWVRANKLGLEPPIEVLAVLLKEEEKGNNKIERAHVDELMSSKFVIGEA</sequence>
<evidence type="ECO:0000256" key="1">
    <source>
        <dbReference type="SAM" id="MobiDB-lite"/>
    </source>
</evidence>
<evidence type="ECO:0000313" key="3">
    <source>
        <dbReference type="Proteomes" id="UP000235672"/>
    </source>
</evidence>
<name>A0A2J6QMQ9_9HELO</name>
<dbReference type="PANTHER" id="PTHR14303:SF0">
    <property type="entry name" value="DNA POLYMERASE DELTA SUBUNIT 4"/>
    <property type="match status" value="1"/>
</dbReference>
<dbReference type="InterPro" id="IPR007218">
    <property type="entry name" value="DNA_pol_delta_4"/>
</dbReference>
<organism evidence="2 3">
    <name type="scientific">Hyaloscypha hepaticicola</name>
    <dbReference type="NCBI Taxonomy" id="2082293"/>
    <lineage>
        <taxon>Eukaryota</taxon>
        <taxon>Fungi</taxon>
        <taxon>Dikarya</taxon>
        <taxon>Ascomycota</taxon>
        <taxon>Pezizomycotina</taxon>
        <taxon>Leotiomycetes</taxon>
        <taxon>Helotiales</taxon>
        <taxon>Hyaloscyphaceae</taxon>
        <taxon>Hyaloscypha</taxon>
    </lineage>
</organism>
<protein>
    <recommendedName>
        <fullName evidence="4">DNA polymerase delta subunit 4</fullName>
    </recommendedName>
</protein>
<dbReference type="Pfam" id="PF04081">
    <property type="entry name" value="DNA_pol_delta_4"/>
    <property type="match status" value="1"/>
</dbReference>
<dbReference type="STRING" id="1745343.A0A2J6QMQ9"/>
<gene>
    <name evidence="2" type="ORF">NA56DRAFT_640330</name>
</gene>
<keyword evidence="3" id="KW-1185">Reference proteome</keyword>
<dbReference type="PANTHER" id="PTHR14303">
    <property type="entry name" value="DNA POLYMERASE DELTA SUBUNIT 4"/>
    <property type="match status" value="1"/>
</dbReference>
<dbReference type="Proteomes" id="UP000235672">
    <property type="component" value="Unassembled WGS sequence"/>
</dbReference>
<dbReference type="EMBL" id="KZ613465">
    <property type="protein sequence ID" value="PMD27534.1"/>
    <property type="molecule type" value="Genomic_DNA"/>
</dbReference>
<dbReference type="GO" id="GO:0006261">
    <property type="term" value="P:DNA-templated DNA replication"/>
    <property type="evidence" value="ECO:0007669"/>
    <property type="project" value="TreeGrafter"/>
</dbReference>
<dbReference type="AlphaFoldDB" id="A0A2J6QMQ9"/>
<evidence type="ECO:0008006" key="4">
    <source>
        <dbReference type="Google" id="ProtNLM"/>
    </source>
</evidence>
<dbReference type="OrthoDB" id="337486at2759"/>
<proteinExistence type="predicted"/>
<feature type="region of interest" description="Disordered" evidence="1">
    <location>
        <begin position="1"/>
        <end position="41"/>
    </location>
</feature>
<evidence type="ECO:0000313" key="2">
    <source>
        <dbReference type="EMBL" id="PMD27534.1"/>
    </source>
</evidence>
<accession>A0A2J6QMQ9</accession>
<dbReference type="GO" id="GO:0003887">
    <property type="term" value="F:DNA-directed DNA polymerase activity"/>
    <property type="evidence" value="ECO:0007669"/>
    <property type="project" value="TreeGrafter"/>
</dbReference>
<dbReference type="GO" id="GO:0000731">
    <property type="term" value="P:DNA synthesis involved in DNA repair"/>
    <property type="evidence" value="ECO:0007669"/>
    <property type="project" value="InterPro"/>
</dbReference>
<dbReference type="GO" id="GO:0043625">
    <property type="term" value="C:delta DNA polymerase complex"/>
    <property type="evidence" value="ECO:0007669"/>
    <property type="project" value="TreeGrafter"/>
</dbReference>